<evidence type="ECO:0000313" key="8">
    <source>
        <dbReference type="EMBL" id="GER44651.1"/>
    </source>
</evidence>
<keyword evidence="2" id="KW-0813">Transport</keyword>
<comment type="subcellular location">
    <subcellularLocation>
        <location evidence="1">Membrane</location>
        <topology evidence="1">Multi-pass membrane protein</topology>
    </subcellularLocation>
</comment>
<proteinExistence type="predicted"/>
<evidence type="ECO:0000256" key="6">
    <source>
        <dbReference type="SAM" id="Phobius"/>
    </source>
</evidence>
<dbReference type="Proteomes" id="UP000325081">
    <property type="component" value="Unassembled WGS sequence"/>
</dbReference>
<comment type="caution">
    <text evidence="8">The sequence shown here is derived from an EMBL/GenBank/DDBJ whole genome shotgun (WGS) entry which is preliminary data.</text>
</comment>
<dbReference type="GO" id="GO:0016020">
    <property type="term" value="C:membrane"/>
    <property type="evidence" value="ECO:0007669"/>
    <property type="project" value="UniProtKB-SubCell"/>
</dbReference>
<evidence type="ECO:0000256" key="4">
    <source>
        <dbReference type="ARBA" id="ARBA00022989"/>
    </source>
</evidence>
<evidence type="ECO:0000256" key="2">
    <source>
        <dbReference type="ARBA" id="ARBA00022448"/>
    </source>
</evidence>
<dbReference type="InterPro" id="IPR036513">
    <property type="entry name" value="STAS_dom_sf"/>
</dbReference>
<dbReference type="AlphaFoldDB" id="A0A5A7QL87"/>
<gene>
    <name evidence="8" type="ORF">STAS_21555</name>
</gene>
<feature type="transmembrane region" description="Helical" evidence="6">
    <location>
        <begin position="403"/>
        <end position="421"/>
    </location>
</feature>
<keyword evidence="4 6" id="KW-1133">Transmembrane helix</keyword>
<dbReference type="InterPro" id="IPR002645">
    <property type="entry name" value="STAS_dom"/>
</dbReference>
<evidence type="ECO:0000256" key="3">
    <source>
        <dbReference type="ARBA" id="ARBA00022692"/>
    </source>
</evidence>
<name>A0A5A7QL87_STRAF</name>
<sequence length="623" mass="68499">MEANAATSYTVEIPLETEVHRVVPPPRRSTFQKLKNRLKETFFSDDPLRHFRNKPLKTKIVVGAQYIFPILEWGPKYNLKLLKSDIVAGLTIASLAIPQGISYAKLANLPPIVGLYSSFVPPLIYAVLGSSRDLAVGPVSIASLIMGSMLRQQVSPAKDPILFLELAFSSTFFAGLFQSSLGFLRLGFIIDFLSKATLIGFMAGAAIIVSLQQLKSLLGIQHFTKKMGILPVLTSVFHNSHEWSWQTIVMGFCFLVLLLLARHISIRKPRLFWVSAGAPLLSVIISTVLVFAFKAQNHGISTIGKLQEGLNPPSWNMLRFHGGYLGLVMKTGLVTGIISLTEGIAVGRTFAALKNYQVDGAFSRSAVNHNAGSKSAVSNIIMAITVMVTLLFLMPLFQYTPNVVLGAIIVTAVIGLIDVPAACEIWRLDKFDFLVMLCAFLGVLFISVQEGLAIAVGISIFKVLMQVTRPKTVMLGKIPGTDIYRDIFQYKEAVNVPGFLILSIEAPINFANSTYLKERIMRWVEECETGDAGKRSRLKFVLLDLSAVSSIDTNGVSFFKDLRIALEKRDLELVLVNPVGEVIEKLQRANNDETKELSRGGCLFLTVGEAVNFLQSSVKKDLV</sequence>
<dbReference type="InterPro" id="IPR018045">
    <property type="entry name" value="S04_transporter_CS"/>
</dbReference>
<dbReference type="Pfam" id="PF00916">
    <property type="entry name" value="Sulfate_transp"/>
    <property type="match status" value="1"/>
</dbReference>
<keyword evidence="5 6" id="KW-0472">Membrane</keyword>
<protein>
    <submittedName>
        <fullName evidence="8">Sulfate transporter</fullName>
    </submittedName>
</protein>
<keyword evidence="9" id="KW-1185">Reference proteome</keyword>
<dbReference type="OrthoDB" id="288203at2759"/>
<feature type="transmembrane region" description="Helical" evidence="6">
    <location>
        <begin position="272"/>
        <end position="293"/>
    </location>
</feature>
<reference evidence="9" key="1">
    <citation type="journal article" date="2019" name="Curr. Biol.">
        <title>Genome Sequence of Striga asiatica Provides Insight into the Evolution of Plant Parasitism.</title>
        <authorList>
            <person name="Yoshida S."/>
            <person name="Kim S."/>
            <person name="Wafula E.K."/>
            <person name="Tanskanen J."/>
            <person name="Kim Y.M."/>
            <person name="Honaas L."/>
            <person name="Yang Z."/>
            <person name="Spallek T."/>
            <person name="Conn C.E."/>
            <person name="Ichihashi Y."/>
            <person name="Cheong K."/>
            <person name="Cui S."/>
            <person name="Der J.P."/>
            <person name="Gundlach H."/>
            <person name="Jiao Y."/>
            <person name="Hori C."/>
            <person name="Ishida J.K."/>
            <person name="Kasahara H."/>
            <person name="Kiba T."/>
            <person name="Kim M.S."/>
            <person name="Koo N."/>
            <person name="Laohavisit A."/>
            <person name="Lee Y.H."/>
            <person name="Lumba S."/>
            <person name="McCourt P."/>
            <person name="Mortimer J.C."/>
            <person name="Mutuku J.M."/>
            <person name="Nomura T."/>
            <person name="Sasaki-Sekimoto Y."/>
            <person name="Seto Y."/>
            <person name="Wang Y."/>
            <person name="Wakatake T."/>
            <person name="Sakakibara H."/>
            <person name="Demura T."/>
            <person name="Yamaguchi S."/>
            <person name="Yoneyama K."/>
            <person name="Manabe R.I."/>
            <person name="Nelson D.C."/>
            <person name="Schulman A.H."/>
            <person name="Timko M.P."/>
            <person name="dePamphilis C.W."/>
            <person name="Choi D."/>
            <person name="Shirasu K."/>
        </authorList>
    </citation>
    <scope>NUCLEOTIDE SEQUENCE [LARGE SCALE GENOMIC DNA]</scope>
    <source>
        <strain evidence="9">cv. UVA1</strain>
    </source>
</reference>
<dbReference type="Gene3D" id="3.30.750.24">
    <property type="entry name" value="STAS domain"/>
    <property type="match status" value="1"/>
</dbReference>
<evidence type="ECO:0000256" key="5">
    <source>
        <dbReference type="ARBA" id="ARBA00023136"/>
    </source>
</evidence>
<dbReference type="FunFam" id="3.30.750.24:FF:000002">
    <property type="entry name" value="Sulfate transporter 31"/>
    <property type="match status" value="1"/>
</dbReference>
<evidence type="ECO:0000259" key="7">
    <source>
        <dbReference type="PROSITE" id="PS50801"/>
    </source>
</evidence>
<feature type="transmembrane region" description="Helical" evidence="6">
    <location>
        <begin position="109"/>
        <end position="128"/>
    </location>
</feature>
<keyword evidence="3 6" id="KW-0812">Transmembrane</keyword>
<feature type="transmembrane region" description="Helical" evidence="6">
    <location>
        <begin position="196"/>
        <end position="214"/>
    </location>
</feature>
<dbReference type="EMBL" id="BKCP01007070">
    <property type="protein sequence ID" value="GER44651.1"/>
    <property type="molecule type" value="Genomic_DNA"/>
</dbReference>
<organism evidence="8 9">
    <name type="scientific">Striga asiatica</name>
    <name type="common">Asiatic witchweed</name>
    <name type="synonym">Buchnera asiatica</name>
    <dbReference type="NCBI Taxonomy" id="4170"/>
    <lineage>
        <taxon>Eukaryota</taxon>
        <taxon>Viridiplantae</taxon>
        <taxon>Streptophyta</taxon>
        <taxon>Embryophyta</taxon>
        <taxon>Tracheophyta</taxon>
        <taxon>Spermatophyta</taxon>
        <taxon>Magnoliopsida</taxon>
        <taxon>eudicotyledons</taxon>
        <taxon>Gunneridae</taxon>
        <taxon>Pentapetalae</taxon>
        <taxon>asterids</taxon>
        <taxon>lamiids</taxon>
        <taxon>Lamiales</taxon>
        <taxon>Orobanchaceae</taxon>
        <taxon>Buchnereae</taxon>
        <taxon>Striga</taxon>
    </lineage>
</organism>
<dbReference type="InterPro" id="IPR001902">
    <property type="entry name" value="SLC26A/SulP_fam"/>
</dbReference>
<dbReference type="PROSITE" id="PS01130">
    <property type="entry name" value="SLC26A"/>
    <property type="match status" value="1"/>
</dbReference>
<dbReference type="InterPro" id="IPR011547">
    <property type="entry name" value="SLC26A/SulP_dom"/>
</dbReference>
<feature type="transmembrane region" description="Helical" evidence="6">
    <location>
        <begin position="243"/>
        <end position="260"/>
    </location>
</feature>
<feature type="transmembrane region" description="Helical" evidence="6">
    <location>
        <begin position="433"/>
        <end position="461"/>
    </location>
</feature>
<dbReference type="Pfam" id="PF01740">
    <property type="entry name" value="STAS"/>
    <property type="match status" value="1"/>
</dbReference>
<feature type="transmembrane region" description="Helical" evidence="6">
    <location>
        <begin position="160"/>
        <end position="184"/>
    </location>
</feature>
<evidence type="ECO:0000256" key="1">
    <source>
        <dbReference type="ARBA" id="ARBA00004141"/>
    </source>
</evidence>
<accession>A0A5A7QL87</accession>
<feature type="transmembrane region" description="Helical" evidence="6">
    <location>
        <begin position="376"/>
        <end position="397"/>
    </location>
</feature>
<feature type="transmembrane region" description="Helical" evidence="6">
    <location>
        <begin position="324"/>
        <end position="346"/>
    </location>
</feature>
<dbReference type="SUPFAM" id="SSF52091">
    <property type="entry name" value="SpoIIaa-like"/>
    <property type="match status" value="1"/>
</dbReference>
<feature type="domain" description="STAS" evidence="7">
    <location>
        <begin position="489"/>
        <end position="614"/>
    </location>
</feature>
<dbReference type="PANTHER" id="PTHR11814">
    <property type="entry name" value="SULFATE TRANSPORTER"/>
    <property type="match status" value="1"/>
</dbReference>
<dbReference type="PROSITE" id="PS50801">
    <property type="entry name" value="STAS"/>
    <property type="match status" value="1"/>
</dbReference>
<evidence type="ECO:0000313" key="9">
    <source>
        <dbReference type="Proteomes" id="UP000325081"/>
    </source>
</evidence>
<dbReference type="GO" id="GO:0008271">
    <property type="term" value="F:secondary active sulfate transmembrane transporter activity"/>
    <property type="evidence" value="ECO:0007669"/>
    <property type="project" value="InterPro"/>
</dbReference>
<dbReference type="CDD" id="cd07042">
    <property type="entry name" value="STAS_SulP_like_sulfate_transporter"/>
    <property type="match status" value="1"/>
</dbReference>